<keyword evidence="2 3" id="KW-0456">Lyase</keyword>
<dbReference type="STRING" id="1664694.A0A0N0NHX9"/>
<evidence type="ECO:0000256" key="3">
    <source>
        <dbReference type="RuleBase" id="RU366045"/>
    </source>
</evidence>
<comment type="caution">
    <text evidence="5">The sequence shown here is derived from an EMBL/GenBank/DDBJ whole genome shotgun (WGS) entry which is preliminary data.</text>
</comment>
<dbReference type="Pfam" id="PF04909">
    <property type="entry name" value="Amidohydro_2"/>
    <property type="match status" value="1"/>
</dbReference>
<dbReference type="EMBL" id="LFJN01000050">
    <property type="protein sequence ID" value="KPI34799.1"/>
    <property type="molecule type" value="Genomic_DNA"/>
</dbReference>
<dbReference type="GeneID" id="28730817"/>
<dbReference type="VEuPathDB" id="FungiDB:AB675_10182"/>
<keyword evidence="6" id="KW-1185">Reference proteome</keyword>
<dbReference type="PANTHER" id="PTHR21240:SF30">
    <property type="entry name" value="AMIDOHYDROLASE-RELATED DOMAIN-CONTAINING PROTEIN-RELATED"/>
    <property type="match status" value="1"/>
</dbReference>
<accession>A0A0N0NHX9</accession>
<reference evidence="5 6" key="1">
    <citation type="submission" date="2015-06" db="EMBL/GenBank/DDBJ databases">
        <title>Draft genome of the ant-associated black yeast Phialophora attae CBS 131958.</title>
        <authorList>
            <person name="Moreno L.F."/>
            <person name="Stielow B.J."/>
            <person name="de Hoog S."/>
            <person name="Vicente V.A."/>
            <person name="Weiss V.A."/>
            <person name="de Vries M."/>
            <person name="Cruz L.M."/>
            <person name="Souza E.M."/>
        </authorList>
    </citation>
    <scope>NUCLEOTIDE SEQUENCE [LARGE SCALE GENOMIC DNA]</scope>
    <source>
        <strain evidence="5 6">CBS 131958</strain>
    </source>
</reference>
<sequence>MPPPLIALEEHFLATAIAEDGLDKYSEQLKHVPGMMDKLLDLSDLRISQMDEGNVAIQVISHCAGAKTVAQCIKANNQLATAIMQHPDRFAGFATLDVENPRAAAEELRRCITDLQFTGALIDNHTPDATYLDGPEYDVLWSTGQELDVPIYIHPTWASDVALQAHYTGPSISTAASISIAHSAFGWHSDTATSFLRLFAAGVFERFPRLKIILGHFGEMIPFMLERICNLSRRWSVGFTRNFETVWRENVWVTTAGVWGVAPMATLLRNTSVDRIMFSVDYPFASSADGLKWWTELEQSGLLDEEGLRKIAFGNAERLLGLKAR</sequence>
<dbReference type="AlphaFoldDB" id="A0A0N0NHX9"/>
<evidence type="ECO:0000256" key="1">
    <source>
        <dbReference type="ARBA" id="ARBA00022793"/>
    </source>
</evidence>
<evidence type="ECO:0000259" key="4">
    <source>
        <dbReference type="Pfam" id="PF04909"/>
    </source>
</evidence>
<name>A0A0N0NHX9_9EURO</name>
<proteinExistence type="inferred from homology"/>
<feature type="domain" description="Amidohydrolase-related" evidence="4">
    <location>
        <begin position="49"/>
        <end position="322"/>
    </location>
</feature>
<dbReference type="GO" id="GO:0016787">
    <property type="term" value="F:hydrolase activity"/>
    <property type="evidence" value="ECO:0007669"/>
    <property type="project" value="InterPro"/>
</dbReference>
<dbReference type="PANTHER" id="PTHR21240">
    <property type="entry name" value="2-AMINO-3-CARBOXYLMUCONATE-6-SEMIALDEHYDE DECARBOXYLASE"/>
    <property type="match status" value="1"/>
</dbReference>
<dbReference type="InterPro" id="IPR032465">
    <property type="entry name" value="ACMSD"/>
</dbReference>
<evidence type="ECO:0000256" key="2">
    <source>
        <dbReference type="ARBA" id="ARBA00023239"/>
    </source>
</evidence>
<dbReference type="InterPro" id="IPR006680">
    <property type="entry name" value="Amidohydro-rel"/>
</dbReference>
<comment type="similarity">
    <text evidence="3">Belongs to the metallo-dependent hydrolases superfamily.</text>
</comment>
<evidence type="ECO:0000313" key="6">
    <source>
        <dbReference type="Proteomes" id="UP000038010"/>
    </source>
</evidence>
<dbReference type="GO" id="GO:0019748">
    <property type="term" value="P:secondary metabolic process"/>
    <property type="evidence" value="ECO:0007669"/>
    <property type="project" value="TreeGrafter"/>
</dbReference>
<dbReference type="InterPro" id="IPR032466">
    <property type="entry name" value="Metal_Hydrolase"/>
</dbReference>
<dbReference type="OrthoDB" id="432010at2759"/>
<dbReference type="Gene3D" id="3.20.20.140">
    <property type="entry name" value="Metal-dependent hydrolases"/>
    <property type="match status" value="1"/>
</dbReference>
<protein>
    <submittedName>
        <fullName evidence="5">2,3-dihydroxybenzoate decarboxylase</fullName>
    </submittedName>
</protein>
<organism evidence="5 6">
    <name type="scientific">Cyphellophora attinorum</name>
    <dbReference type="NCBI Taxonomy" id="1664694"/>
    <lineage>
        <taxon>Eukaryota</taxon>
        <taxon>Fungi</taxon>
        <taxon>Dikarya</taxon>
        <taxon>Ascomycota</taxon>
        <taxon>Pezizomycotina</taxon>
        <taxon>Eurotiomycetes</taxon>
        <taxon>Chaetothyriomycetidae</taxon>
        <taxon>Chaetothyriales</taxon>
        <taxon>Cyphellophoraceae</taxon>
        <taxon>Cyphellophora</taxon>
    </lineage>
</organism>
<dbReference type="GO" id="GO:0016831">
    <property type="term" value="F:carboxy-lyase activity"/>
    <property type="evidence" value="ECO:0007669"/>
    <property type="project" value="UniProtKB-KW"/>
</dbReference>
<dbReference type="RefSeq" id="XP_017994762.1">
    <property type="nucleotide sequence ID" value="XM_018138937.1"/>
</dbReference>
<dbReference type="Proteomes" id="UP000038010">
    <property type="component" value="Unassembled WGS sequence"/>
</dbReference>
<dbReference type="GO" id="GO:0005829">
    <property type="term" value="C:cytosol"/>
    <property type="evidence" value="ECO:0007669"/>
    <property type="project" value="TreeGrafter"/>
</dbReference>
<dbReference type="SUPFAM" id="SSF51556">
    <property type="entry name" value="Metallo-dependent hydrolases"/>
    <property type="match status" value="1"/>
</dbReference>
<keyword evidence="1 3" id="KW-0210">Decarboxylase</keyword>
<gene>
    <name evidence="5" type="ORF">AB675_10182</name>
</gene>
<evidence type="ECO:0000313" key="5">
    <source>
        <dbReference type="EMBL" id="KPI34799.1"/>
    </source>
</evidence>